<dbReference type="Proteomes" id="UP000299102">
    <property type="component" value="Unassembled WGS sequence"/>
</dbReference>
<dbReference type="EMBL" id="BGZK01000887">
    <property type="protein sequence ID" value="GBP64097.1"/>
    <property type="molecule type" value="Genomic_DNA"/>
</dbReference>
<dbReference type="AlphaFoldDB" id="A0A4C1XPB5"/>
<sequence length="122" mass="13913">MELDGETHPTHTASSSHLDSNPFRPHPTPARLCRIFPKLRSIHFCRNSIKATIRGEDAASSTVEQKLSGAETETSETLTRAGKFRYHFKRDELMREVSRSEKCIGKARIRNAEIKKKEYPTT</sequence>
<keyword evidence="3" id="KW-1185">Reference proteome</keyword>
<feature type="compositionally biased region" description="Polar residues" evidence="1">
    <location>
        <begin position="59"/>
        <end position="75"/>
    </location>
</feature>
<gene>
    <name evidence="2" type="ORF">EVAR_51097_1</name>
</gene>
<organism evidence="2 3">
    <name type="scientific">Eumeta variegata</name>
    <name type="common">Bagworm moth</name>
    <name type="synonym">Eumeta japonica</name>
    <dbReference type="NCBI Taxonomy" id="151549"/>
    <lineage>
        <taxon>Eukaryota</taxon>
        <taxon>Metazoa</taxon>
        <taxon>Ecdysozoa</taxon>
        <taxon>Arthropoda</taxon>
        <taxon>Hexapoda</taxon>
        <taxon>Insecta</taxon>
        <taxon>Pterygota</taxon>
        <taxon>Neoptera</taxon>
        <taxon>Endopterygota</taxon>
        <taxon>Lepidoptera</taxon>
        <taxon>Glossata</taxon>
        <taxon>Ditrysia</taxon>
        <taxon>Tineoidea</taxon>
        <taxon>Psychidae</taxon>
        <taxon>Oiketicinae</taxon>
        <taxon>Eumeta</taxon>
    </lineage>
</organism>
<feature type="region of interest" description="Disordered" evidence="1">
    <location>
        <begin position="55"/>
        <end position="75"/>
    </location>
</feature>
<feature type="region of interest" description="Disordered" evidence="1">
    <location>
        <begin position="1"/>
        <end position="27"/>
    </location>
</feature>
<evidence type="ECO:0000256" key="1">
    <source>
        <dbReference type="SAM" id="MobiDB-lite"/>
    </source>
</evidence>
<proteinExistence type="predicted"/>
<comment type="caution">
    <text evidence="2">The sequence shown here is derived from an EMBL/GenBank/DDBJ whole genome shotgun (WGS) entry which is preliminary data.</text>
</comment>
<accession>A0A4C1XPB5</accession>
<feature type="compositionally biased region" description="Polar residues" evidence="1">
    <location>
        <begin position="10"/>
        <end position="19"/>
    </location>
</feature>
<reference evidence="2 3" key="1">
    <citation type="journal article" date="2019" name="Commun. Biol.">
        <title>The bagworm genome reveals a unique fibroin gene that provides high tensile strength.</title>
        <authorList>
            <person name="Kono N."/>
            <person name="Nakamura H."/>
            <person name="Ohtoshi R."/>
            <person name="Tomita M."/>
            <person name="Numata K."/>
            <person name="Arakawa K."/>
        </authorList>
    </citation>
    <scope>NUCLEOTIDE SEQUENCE [LARGE SCALE GENOMIC DNA]</scope>
</reference>
<evidence type="ECO:0000313" key="3">
    <source>
        <dbReference type="Proteomes" id="UP000299102"/>
    </source>
</evidence>
<evidence type="ECO:0000313" key="2">
    <source>
        <dbReference type="EMBL" id="GBP64097.1"/>
    </source>
</evidence>
<name>A0A4C1XPB5_EUMVA</name>
<protein>
    <submittedName>
        <fullName evidence="2">Uncharacterized protein</fullName>
    </submittedName>
</protein>